<comment type="caution">
    <text evidence="3">The sequence shown here is derived from an EMBL/GenBank/DDBJ whole genome shotgun (WGS) entry which is preliminary data.</text>
</comment>
<dbReference type="AlphaFoldDB" id="A0A8H9HDA6"/>
<proteinExistence type="predicted"/>
<reference evidence="3" key="3">
    <citation type="submission" date="2020-09" db="EMBL/GenBank/DDBJ databases">
        <authorList>
            <person name="Sun Q."/>
            <person name="Ohkuma M."/>
        </authorList>
    </citation>
    <scope>NUCLEOTIDE SEQUENCE</scope>
    <source>
        <strain evidence="3">JCM 4136</strain>
    </source>
</reference>
<feature type="compositionally biased region" description="Basic and acidic residues" evidence="1">
    <location>
        <begin position="72"/>
        <end position="92"/>
    </location>
</feature>
<name>A0A8H9HDA6_9ACTN</name>
<reference evidence="3" key="1">
    <citation type="journal article" date="2014" name="Int. J. Syst. Evol. Microbiol.">
        <title>Complete genome sequence of Corynebacterium casei LMG S-19264T (=DSM 44701T), isolated from a smear-ripened cheese.</title>
        <authorList>
            <consortium name="US DOE Joint Genome Institute (JGI-PGF)"/>
            <person name="Walter F."/>
            <person name="Albersmeier A."/>
            <person name="Kalinowski J."/>
            <person name="Ruckert C."/>
        </authorList>
    </citation>
    <scope>NUCLEOTIDE SEQUENCE</scope>
    <source>
        <strain evidence="3">JCM 4136</strain>
    </source>
</reference>
<reference evidence="2 4" key="2">
    <citation type="submission" date="2020-02" db="EMBL/GenBank/DDBJ databases">
        <title>Whole genome shotgun sequence of Streptomyces gougerotii NBRC 13043.</title>
        <authorList>
            <person name="Ichikawa N."/>
            <person name="Komaki H."/>
            <person name="Tamura T."/>
        </authorList>
    </citation>
    <scope>NUCLEOTIDE SEQUENCE [LARGE SCALE GENOMIC DNA]</scope>
    <source>
        <strain evidence="2 4">NBRC 13043</strain>
    </source>
</reference>
<evidence type="ECO:0000313" key="4">
    <source>
        <dbReference type="Proteomes" id="UP000480804"/>
    </source>
</evidence>
<sequence length="125" mass="13600">MSNPEAAGCVAPRTCRPLDVRAPLDMRAPRSAGCACRVAFRRMRVPRRHPSDVRAPPSREAGVGPLSCSVGRLREGLRPPTGPEDRRAAVSRDAEDMVLGLVREARPRRHERGRPARPAVAVALP</sequence>
<evidence type="ECO:0000313" key="5">
    <source>
        <dbReference type="Proteomes" id="UP000660975"/>
    </source>
</evidence>
<evidence type="ECO:0000256" key="1">
    <source>
        <dbReference type="SAM" id="MobiDB-lite"/>
    </source>
</evidence>
<evidence type="ECO:0000313" key="3">
    <source>
        <dbReference type="EMBL" id="GGU57718.1"/>
    </source>
</evidence>
<feature type="region of interest" description="Disordered" evidence="1">
    <location>
        <begin position="106"/>
        <end position="125"/>
    </location>
</feature>
<organism evidence="3 5">
    <name type="scientific">Streptomyces gougerotii</name>
    <dbReference type="NCBI Taxonomy" id="53448"/>
    <lineage>
        <taxon>Bacteria</taxon>
        <taxon>Bacillati</taxon>
        <taxon>Actinomycetota</taxon>
        <taxon>Actinomycetes</taxon>
        <taxon>Kitasatosporales</taxon>
        <taxon>Streptomycetaceae</taxon>
        <taxon>Streptomyces</taxon>
        <taxon>Streptomyces diastaticus group</taxon>
    </lineage>
</organism>
<dbReference type="EMBL" id="BMSC01000002">
    <property type="protein sequence ID" value="GGU57718.1"/>
    <property type="molecule type" value="Genomic_DNA"/>
</dbReference>
<keyword evidence="4" id="KW-1185">Reference proteome</keyword>
<dbReference type="Proteomes" id="UP000660975">
    <property type="component" value="Unassembled WGS sequence"/>
</dbReference>
<dbReference type="EMBL" id="BLLO01000025">
    <property type="protein sequence ID" value="GFH80347.1"/>
    <property type="molecule type" value="Genomic_DNA"/>
</dbReference>
<dbReference type="Proteomes" id="UP000480804">
    <property type="component" value="Unassembled WGS sequence"/>
</dbReference>
<evidence type="ECO:0000313" key="2">
    <source>
        <dbReference type="EMBL" id="GFH80347.1"/>
    </source>
</evidence>
<gene>
    <name evidence="3" type="ORF">GCM10010227_08440</name>
    <name evidence="2" type="ORF">Sgou_50170</name>
</gene>
<feature type="compositionally biased region" description="Low complexity" evidence="1">
    <location>
        <begin position="116"/>
        <end position="125"/>
    </location>
</feature>
<accession>A0A8H9HDA6</accession>
<feature type="region of interest" description="Disordered" evidence="1">
    <location>
        <begin position="48"/>
        <end position="92"/>
    </location>
</feature>
<protein>
    <submittedName>
        <fullName evidence="3">Uncharacterized protein</fullName>
    </submittedName>
</protein>